<reference evidence="1" key="1">
    <citation type="journal article" date="2021" name="PeerJ">
        <title>Extensive microbial diversity within the chicken gut microbiome revealed by metagenomics and culture.</title>
        <authorList>
            <person name="Gilroy R."/>
            <person name="Ravi A."/>
            <person name="Getino M."/>
            <person name="Pursley I."/>
            <person name="Horton D.L."/>
            <person name="Alikhan N.F."/>
            <person name="Baker D."/>
            <person name="Gharbi K."/>
            <person name="Hall N."/>
            <person name="Watson M."/>
            <person name="Adriaenssens E.M."/>
            <person name="Foster-Nyarko E."/>
            <person name="Jarju S."/>
            <person name="Secka A."/>
            <person name="Antonio M."/>
            <person name="Oren A."/>
            <person name="Chaudhuri R.R."/>
            <person name="La Ragione R."/>
            <person name="Hildebrand F."/>
            <person name="Pallen M.J."/>
        </authorList>
    </citation>
    <scope>NUCLEOTIDE SEQUENCE</scope>
    <source>
        <strain evidence="1">CHK188-4685</strain>
    </source>
</reference>
<accession>A0A9D2L637</accession>
<protein>
    <submittedName>
        <fullName evidence="1">Cyclic-di-AMP receptor</fullName>
    </submittedName>
</protein>
<dbReference type="Pfam" id="PF06153">
    <property type="entry name" value="CdAMP_rec"/>
    <property type="match status" value="1"/>
</dbReference>
<comment type="caution">
    <text evidence="1">The sequence shown here is derived from an EMBL/GenBank/DDBJ whole genome shotgun (WGS) entry which is preliminary data.</text>
</comment>
<evidence type="ECO:0000313" key="2">
    <source>
        <dbReference type="Proteomes" id="UP000886804"/>
    </source>
</evidence>
<sequence>MELMLIVVQEQDEKALSSAFIRNKIQATKIHAEGLVSNRKLGVFLVCTDRSEDVLKMVEANCKERTIETETSEYNGRIFVDVQRKIVIGGATVFLLGEARLKKIKGAQGGADE</sequence>
<keyword evidence="1" id="KW-0675">Receptor</keyword>
<name>A0A9D2L637_9FIRM</name>
<gene>
    <name evidence="1" type="ORF">H9716_01805</name>
</gene>
<proteinExistence type="predicted"/>
<dbReference type="InterPro" id="IPR010375">
    <property type="entry name" value="CdAMP_rec"/>
</dbReference>
<dbReference type="AlphaFoldDB" id="A0A9D2L637"/>
<dbReference type="InterPro" id="IPR015867">
    <property type="entry name" value="N-reg_PII/ATP_PRibTrfase_C"/>
</dbReference>
<dbReference type="Proteomes" id="UP000886804">
    <property type="component" value="Unassembled WGS sequence"/>
</dbReference>
<dbReference type="Gene3D" id="3.30.70.120">
    <property type="match status" value="1"/>
</dbReference>
<dbReference type="EMBL" id="DWYS01000022">
    <property type="protein sequence ID" value="HJB06581.1"/>
    <property type="molecule type" value="Genomic_DNA"/>
</dbReference>
<evidence type="ECO:0000313" key="1">
    <source>
        <dbReference type="EMBL" id="HJB06581.1"/>
    </source>
</evidence>
<organism evidence="1 2">
    <name type="scientific">Candidatus Enterocloster faecavium</name>
    <dbReference type="NCBI Taxonomy" id="2838560"/>
    <lineage>
        <taxon>Bacteria</taxon>
        <taxon>Bacillati</taxon>
        <taxon>Bacillota</taxon>
        <taxon>Clostridia</taxon>
        <taxon>Lachnospirales</taxon>
        <taxon>Lachnospiraceae</taxon>
        <taxon>Enterocloster</taxon>
    </lineage>
</organism>
<reference evidence="1" key="2">
    <citation type="submission" date="2021-04" db="EMBL/GenBank/DDBJ databases">
        <authorList>
            <person name="Gilroy R."/>
        </authorList>
    </citation>
    <scope>NUCLEOTIDE SEQUENCE</scope>
    <source>
        <strain evidence="1">CHK188-4685</strain>
    </source>
</reference>